<sequence>MNVNAGEVIEVLTNQLAQVMKDNAVLKVQVTDLMKENEQLKGAANDDN</sequence>
<name>U6SPK4_9BACI</name>
<evidence type="ECO:0000313" key="2">
    <source>
        <dbReference type="Proteomes" id="UP000017170"/>
    </source>
</evidence>
<keyword evidence="2" id="KW-1185">Reference proteome</keyword>
<dbReference type="Proteomes" id="UP000017170">
    <property type="component" value="Unassembled WGS sequence"/>
</dbReference>
<reference evidence="1 2" key="1">
    <citation type="journal article" date="2013" name="Genome Announc.">
        <title>Genome Sequence of the Extreme Obligate Alkaliphile Bacillus marmarensis Strain DSM 21297.</title>
        <authorList>
            <person name="Wernick D.G."/>
            <person name="Choi K.Y."/>
            <person name="Tat C.A."/>
            <person name="Lafontaine Rivera J.G."/>
            <person name="Liao J.C."/>
        </authorList>
    </citation>
    <scope>NUCLEOTIDE SEQUENCE [LARGE SCALE GENOMIC DNA]</scope>
    <source>
        <strain evidence="1 2">DSM 21297</strain>
    </source>
</reference>
<organism evidence="1 2">
    <name type="scientific">Alkalihalophilus marmarensis DSM 21297</name>
    <dbReference type="NCBI Taxonomy" id="1188261"/>
    <lineage>
        <taxon>Bacteria</taxon>
        <taxon>Bacillati</taxon>
        <taxon>Bacillota</taxon>
        <taxon>Bacilli</taxon>
        <taxon>Bacillales</taxon>
        <taxon>Bacillaceae</taxon>
        <taxon>Alkalihalophilus</taxon>
    </lineage>
</organism>
<dbReference type="RefSeq" id="WP_022628442.1">
    <property type="nucleotide sequence ID" value="NZ_ATAE01000031.1"/>
</dbReference>
<accession>U6SPK4</accession>
<comment type="caution">
    <text evidence="1">The sequence shown here is derived from an EMBL/GenBank/DDBJ whole genome shotgun (WGS) entry which is preliminary data.</text>
</comment>
<proteinExistence type="predicted"/>
<dbReference type="AlphaFoldDB" id="U6SPK4"/>
<protein>
    <submittedName>
        <fullName evidence="1">Uncharacterized protein</fullName>
    </submittedName>
</protein>
<dbReference type="EMBL" id="ATAE01000031">
    <property type="protein sequence ID" value="ERN52815.1"/>
    <property type="molecule type" value="Genomic_DNA"/>
</dbReference>
<dbReference type="PATRIC" id="fig|1188261.3.peg.2239"/>
<gene>
    <name evidence="1" type="ORF">A33I_14055</name>
</gene>
<evidence type="ECO:0000313" key="1">
    <source>
        <dbReference type="EMBL" id="ERN52815.1"/>
    </source>
</evidence>